<organism evidence="1 2">
    <name type="scientific">Dermacentor silvarum</name>
    <name type="common">Tick</name>
    <dbReference type="NCBI Taxonomy" id="543639"/>
    <lineage>
        <taxon>Eukaryota</taxon>
        <taxon>Metazoa</taxon>
        <taxon>Ecdysozoa</taxon>
        <taxon>Arthropoda</taxon>
        <taxon>Chelicerata</taxon>
        <taxon>Arachnida</taxon>
        <taxon>Acari</taxon>
        <taxon>Parasitiformes</taxon>
        <taxon>Ixodida</taxon>
        <taxon>Ixodoidea</taxon>
        <taxon>Ixodidae</taxon>
        <taxon>Rhipicephalinae</taxon>
        <taxon>Dermacentor</taxon>
    </lineage>
</organism>
<evidence type="ECO:0000313" key="2">
    <source>
        <dbReference type="Proteomes" id="UP000821865"/>
    </source>
</evidence>
<name>A0ACB8DE93_DERSI</name>
<proteinExistence type="predicted"/>
<dbReference type="Proteomes" id="UP000821865">
    <property type="component" value="Chromosome 2"/>
</dbReference>
<gene>
    <name evidence="1" type="ORF">HPB49_015482</name>
</gene>
<accession>A0ACB8DE93</accession>
<keyword evidence="2" id="KW-1185">Reference proteome</keyword>
<sequence>MTDPWSAFTIWFLIGPSSLEDILVVILVSSGVVRLELLVALQQNLRRWHNDQSPALPRKELTHSDEFTVLKLFRDIMGAQALQHGGSEDFTDVQCSAFNNRFMGNGRRVAQWFAVERHTQSED</sequence>
<protein>
    <submittedName>
        <fullName evidence="1">Uncharacterized protein</fullName>
    </submittedName>
</protein>
<evidence type="ECO:0000313" key="1">
    <source>
        <dbReference type="EMBL" id="KAH7966355.1"/>
    </source>
</evidence>
<comment type="caution">
    <text evidence="1">The sequence shown here is derived from an EMBL/GenBank/DDBJ whole genome shotgun (WGS) entry which is preliminary data.</text>
</comment>
<reference evidence="1" key="1">
    <citation type="submission" date="2020-05" db="EMBL/GenBank/DDBJ databases">
        <title>Large-scale comparative analyses of tick genomes elucidate their genetic diversity and vector capacities.</title>
        <authorList>
            <person name="Jia N."/>
            <person name="Wang J."/>
            <person name="Shi W."/>
            <person name="Du L."/>
            <person name="Sun Y."/>
            <person name="Zhan W."/>
            <person name="Jiang J."/>
            <person name="Wang Q."/>
            <person name="Zhang B."/>
            <person name="Ji P."/>
            <person name="Sakyi L.B."/>
            <person name="Cui X."/>
            <person name="Yuan T."/>
            <person name="Jiang B."/>
            <person name="Yang W."/>
            <person name="Lam T.T.-Y."/>
            <person name="Chang Q."/>
            <person name="Ding S."/>
            <person name="Wang X."/>
            <person name="Zhu J."/>
            <person name="Ruan X."/>
            <person name="Zhao L."/>
            <person name="Wei J."/>
            <person name="Que T."/>
            <person name="Du C."/>
            <person name="Cheng J."/>
            <person name="Dai P."/>
            <person name="Han X."/>
            <person name="Huang E."/>
            <person name="Gao Y."/>
            <person name="Liu J."/>
            <person name="Shao H."/>
            <person name="Ye R."/>
            <person name="Li L."/>
            <person name="Wei W."/>
            <person name="Wang X."/>
            <person name="Wang C."/>
            <person name="Yang T."/>
            <person name="Huo Q."/>
            <person name="Li W."/>
            <person name="Guo W."/>
            <person name="Chen H."/>
            <person name="Zhou L."/>
            <person name="Ni X."/>
            <person name="Tian J."/>
            <person name="Zhou Y."/>
            <person name="Sheng Y."/>
            <person name="Liu T."/>
            <person name="Pan Y."/>
            <person name="Xia L."/>
            <person name="Li J."/>
            <person name="Zhao F."/>
            <person name="Cao W."/>
        </authorList>
    </citation>
    <scope>NUCLEOTIDE SEQUENCE</scope>
    <source>
        <strain evidence="1">Dsil-2018</strain>
    </source>
</reference>
<dbReference type="EMBL" id="CM023471">
    <property type="protein sequence ID" value="KAH7966355.1"/>
    <property type="molecule type" value="Genomic_DNA"/>
</dbReference>